<feature type="domain" description="PepSY" evidence="1">
    <location>
        <begin position="56"/>
        <end position="114"/>
    </location>
</feature>
<evidence type="ECO:0000313" key="3">
    <source>
        <dbReference type="Proteomes" id="UP000565715"/>
    </source>
</evidence>
<sequence length="118" mass="12021">MGTFFRHAASAMRWLLVGAVVAGVAVGACLGVVAVATGPGAYEDGAPWSLVAAPGIDRQTAMDTAVAEVPGSRAVSAELDSERHITVWEVEVVTPDGVEYEVSVDANTGAVVGTAEHD</sequence>
<dbReference type="EMBL" id="JAAXOO010000001">
    <property type="protein sequence ID" value="NKY31708.1"/>
    <property type="molecule type" value="Genomic_DNA"/>
</dbReference>
<dbReference type="Gene3D" id="3.10.450.40">
    <property type="match status" value="1"/>
</dbReference>
<accession>A0A846X730</accession>
<reference evidence="2 3" key="1">
    <citation type="submission" date="2020-04" db="EMBL/GenBank/DDBJ databases">
        <title>MicrobeNet Type strains.</title>
        <authorList>
            <person name="Nicholson A.C."/>
        </authorList>
    </citation>
    <scope>NUCLEOTIDE SEQUENCE [LARGE SCALE GENOMIC DNA]</scope>
    <source>
        <strain evidence="2 3">DSM 45078</strain>
    </source>
</reference>
<dbReference type="PROSITE" id="PS51257">
    <property type="entry name" value="PROKAR_LIPOPROTEIN"/>
    <property type="match status" value="1"/>
</dbReference>
<keyword evidence="3" id="KW-1185">Reference proteome</keyword>
<evidence type="ECO:0000313" key="2">
    <source>
        <dbReference type="EMBL" id="NKY31708.1"/>
    </source>
</evidence>
<gene>
    <name evidence="2" type="ORF">HGA13_01275</name>
</gene>
<name>A0A846X730_9NOCA</name>
<dbReference type="InterPro" id="IPR025711">
    <property type="entry name" value="PepSY"/>
</dbReference>
<comment type="caution">
    <text evidence="2">The sequence shown here is derived from an EMBL/GenBank/DDBJ whole genome shotgun (WGS) entry which is preliminary data.</text>
</comment>
<protein>
    <recommendedName>
        <fullName evidence="1">PepSY domain-containing protein</fullName>
    </recommendedName>
</protein>
<evidence type="ECO:0000259" key="1">
    <source>
        <dbReference type="Pfam" id="PF03413"/>
    </source>
</evidence>
<proteinExistence type="predicted"/>
<dbReference type="Proteomes" id="UP000565715">
    <property type="component" value="Unassembled WGS sequence"/>
</dbReference>
<dbReference type="AlphaFoldDB" id="A0A846X730"/>
<dbReference type="Pfam" id="PF03413">
    <property type="entry name" value="PepSY"/>
    <property type="match status" value="1"/>
</dbReference>
<organism evidence="2 3">
    <name type="scientific">Nocardia speluncae</name>
    <dbReference type="NCBI Taxonomy" id="419477"/>
    <lineage>
        <taxon>Bacteria</taxon>
        <taxon>Bacillati</taxon>
        <taxon>Actinomycetota</taxon>
        <taxon>Actinomycetes</taxon>
        <taxon>Mycobacteriales</taxon>
        <taxon>Nocardiaceae</taxon>
        <taxon>Nocardia</taxon>
    </lineage>
</organism>
<dbReference type="RefSeq" id="WP_084470503.1">
    <property type="nucleotide sequence ID" value="NZ_JAAXOO010000001.1"/>
</dbReference>